<sequence>MTLLQSQNVLVTDAVQSISSKKMCHKNQLWAPLQASRMTAVTRDVTGASATARRRRAASATNRIITIAALGRRCRGQWAGQTCTVERVVSHAEGGRRQRPTPRCAGDAISVPNTAERKCEAAVGVSPDGSSSCDGLCKHICARHELWCDPDTVCGWRCKECLVRSCDVLPPCPRPQLPSVGHRRCHVFAATEILQQMFTSRLLCVFTVAFYYTRHVVPNVERVVSHAEGGRRQRPTPRCAGDAISVPNTAERNCEAAVGVSPDGSSSCDGLCKHTCARRELWCDPDRVCG</sequence>
<name>A0A9N8KRH6_CHRIL</name>
<evidence type="ECO:0000313" key="2">
    <source>
        <dbReference type="Proteomes" id="UP001154114"/>
    </source>
</evidence>
<keyword evidence="2" id="KW-1185">Reference proteome</keyword>
<reference evidence="1" key="1">
    <citation type="submission" date="2021-12" db="EMBL/GenBank/DDBJ databases">
        <authorList>
            <person name="King R."/>
        </authorList>
    </citation>
    <scope>NUCLEOTIDE SEQUENCE</scope>
</reference>
<dbReference type="Proteomes" id="UP001154114">
    <property type="component" value="Chromosome 1"/>
</dbReference>
<proteinExistence type="predicted"/>
<protein>
    <submittedName>
        <fullName evidence="1">Uncharacterized protein</fullName>
    </submittedName>
</protein>
<evidence type="ECO:0000313" key="1">
    <source>
        <dbReference type="EMBL" id="CAD0193892.1"/>
    </source>
</evidence>
<gene>
    <name evidence="1" type="ORF">CINC_LOCUS188</name>
</gene>
<dbReference type="EMBL" id="LR824004">
    <property type="protein sequence ID" value="CAD0193892.1"/>
    <property type="molecule type" value="Genomic_DNA"/>
</dbReference>
<organism evidence="1 2">
    <name type="scientific">Chrysodeixis includens</name>
    <name type="common">Soybean looper</name>
    <name type="synonym">Pseudoplusia includens</name>
    <dbReference type="NCBI Taxonomy" id="689277"/>
    <lineage>
        <taxon>Eukaryota</taxon>
        <taxon>Metazoa</taxon>
        <taxon>Ecdysozoa</taxon>
        <taxon>Arthropoda</taxon>
        <taxon>Hexapoda</taxon>
        <taxon>Insecta</taxon>
        <taxon>Pterygota</taxon>
        <taxon>Neoptera</taxon>
        <taxon>Endopterygota</taxon>
        <taxon>Lepidoptera</taxon>
        <taxon>Glossata</taxon>
        <taxon>Ditrysia</taxon>
        <taxon>Noctuoidea</taxon>
        <taxon>Noctuidae</taxon>
        <taxon>Plusiinae</taxon>
        <taxon>Chrysodeixis</taxon>
    </lineage>
</organism>
<dbReference type="AlphaFoldDB" id="A0A9N8KRH6"/>
<accession>A0A9N8KRH6</accession>